<comment type="caution">
    <text evidence="5">The sequence shown here is derived from an EMBL/GenBank/DDBJ whole genome shotgun (WGS) entry which is preliminary data.</text>
</comment>
<dbReference type="InterPro" id="IPR050155">
    <property type="entry name" value="HAD-like_hydrolase_sf"/>
</dbReference>
<gene>
    <name evidence="5" type="ORF">ACFQDP_17895</name>
</gene>
<dbReference type="InterPro" id="IPR006439">
    <property type="entry name" value="HAD-SF_hydro_IA"/>
</dbReference>
<proteinExistence type="inferred from homology"/>
<dbReference type="RefSeq" id="WP_192283626.1">
    <property type="nucleotide sequence ID" value="NZ_JBHSTT010000061.1"/>
</dbReference>
<evidence type="ECO:0000256" key="2">
    <source>
        <dbReference type="ARBA" id="ARBA00004818"/>
    </source>
</evidence>
<dbReference type="PANTHER" id="PTHR43434">
    <property type="entry name" value="PHOSPHOGLYCOLATE PHOSPHATASE"/>
    <property type="match status" value="1"/>
</dbReference>
<dbReference type="GO" id="GO:0016787">
    <property type="term" value="F:hydrolase activity"/>
    <property type="evidence" value="ECO:0007669"/>
    <property type="project" value="UniProtKB-KW"/>
</dbReference>
<dbReference type="Gene3D" id="3.40.50.1000">
    <property type="entry name" value="HAD superfamily/HAD-like"/>
    <property type="match status" value="1"/>
</dbReference>
<evidence type="ECO:0000313" key="6">
    <source>
        <dbReference type="Proteomes" id="UP001596237"/>
    </source>
</evidence>
<comment type="catalytic activity">
    <reaction evidence="1">
        <text>2-phosphoglycolate + H2O = glycolate + phosphate</text>
        <dbReference type="Rhea" id="RHEA:14369"/>
        <dbReference type="ChEBI" id="CHEBI:15377"/>
        <dbReference type="ChEBI" id="CHEBI:29805"/>
        <dbReference type="ChEBI" id="CHEBI:43474"/>
        <dbReference type="ChEBI" id="CHEBI:58033"/>
        <dbReference type="EC" id="3.1.3.18"/>
    </reaction>
</comment>
<reference evidence="6" key="1">
    <citation type="journal article" date="2019" name="Int. J. Syst. Evol. Microbiol.">
        <title>The Global Catalogue of Microorganisms (GCM) 10K type strain sequencing project: providing services to taxonomists for standard genome sequencing and annotation.</title>
        <authorList>
            <consortium name="The Broad Institute Genomics Platform"/>
            <consortium name="The Broad Institute Genome Sequencing Center for Infectious Disease"/>
            <person name="Wu L."/>
            <person name="Ma J."/>
        </authorList>
    </citation>
    <scope>NUCLEOTIDE SEQUENCE [LARGE SCALE GENOMIC DNA]</scope>
    <source>
        <strain evidence="6">CCUG 36916</strain>
    </source>
</reference>
<dbReference type="EMBL" id="JBHSTT010000061">
    <property type="protein sequence ID" value="MFC6391189.1"/>
    <property type="molecule type" value="Genomic_DNA"/>
</dbReference>
<sequence length="166" mass="18141">MVIFDFDQTLVDTSPVEHLRAARNWKAVMAQAPKLRVYEGIHELLKELHEVGQALAIVTKSPDMVAKAFIREHKWPIDIVLGYHQVRARKPDPEGLILAMQKAGADPEETYHVGDQPEDTQASRAAGVVALGSAWGLADASALKASAPDEMFMSVAGLRAYLNARG</sequence>
<protein>
    <recommendedName>
        <fullName evidence="4">phosphoglycolate phosphatase</fullName>
        <ecNumber evidence="4">3.1.3.18</ecNumber>
    </recommendedName>
</protein>
<evidence type="ECO:0000256" key="1">
    <source>
        <dbReference type="ARBA" id="ARBA00000830"/>
    </source>
</evidence>
<keyword evidence="5" id="KW-0378">Hydrolase</keyword>
<name>A0ABW1WWH4_9HYPH</name>
<dbReference type="Proteomes" id="UP001596237">
    <property type="component" value="Unassembled WGS sequence"/>
</dbReference>
<dbReference type="PANTHER" id="PTHR43434:SF1">
    <property type="entry name" value="PHOSPHOGLYCOLATE PHOSPHATASE"/>
    <property type="match status" value="1"/>
</dbReference>
<dbReference type="InterPro" id="IPR023214">
    <property type="entry name" value="HAD_sf"/>
</dbReference>
<evidence type="ECO:0000313" key="5">
    <source>
        <dbReference type="EMBL" id="MFC6391189.1"/>
    </source>
</evidence>
<evidence type="ECO:0000256" key="4">
    <source>
        <dbReference type="ARBA" id="ARBA00013078"/>
    </source>
</evidence>
<comment type="pathway">
    <text evidence="2">Organic acid metabolism; glycolate biosynthesis; glycolate from 2-phosphoglycolate: step 1/1.</text>
</comment>
<dbReference type="NCBIfam" id="TIGR01549">
    <property type="entry name" value="HAD-SF-IA-v1"/>
    <property type="match status" value="1"/>
</dbReference>
<dbReference type="SUPFAM" id="SSF56784">
    <property type="entry name" value="HAD-like"/>
    <property type="match status" value="1"/>
</dbReference>
<dbReference type="InterPro" id="IPR036412">
    <property type="entry name" value="HAD-like_sf"/>
</dbReference>
<keyword evidence="6" id="KW-1185">Reference proteome</keyword>
<accession>A0ABW1WWH4</accession>
<evidence type="ECO:0000256" key="3">
    <source>
        <dbReference type="ARBA" id="ARBA00006171"/>
    </source>
</evidence>
<comment type="similarity">
    <text evidence="3">Belongs to the HAD-like hydrolase superfamily. CbbY/CbbZ/Gph/YieH family.</text>
</comment>
<dbReference type="InterPro" id="IPR041492">
    <property type="entry name" value="HAD_2"/>
</dbReference>
<dbReference type="EC" id="3.1.3.18" evidence="4"/>
<dbReference type="Pfam" id="PF13419">
    <property type="entry name" value="HAD_2"/>
    <property type="match status" value="1"/>
</dbReference>
<organism evidence="5 6">
    <name type="scientific">Methylorubrum zatmanii</name>
    <dbReference type="NCBI Taxonomy" id="29429"/>
    <lineage>
        <taxon>Bacteria</taxon>
        <taxon>Pseudomonadati</taxon>
        <taxon>Pseudomonadota</taxon>
        <taxon>Alphaproteobacteria</taxon>
        <taxon>Hyphomicrobiales</taxon>
        <taxon>Methylobacteriaceae</taxon>
        <taxon>Methylorubrum</taxon>
    </lineage>
</organism>